<protein>
    <submittedName>
        <fullName evidence="10">Cation:proton antiporter</fullName>
    </submittedName>
</protein>
<evidence type="ECO:0000313" key="10">
    <source>
        <dbReference type="EMBL" id="GEO82807.1"/>
    </source>
</evidence>
<evidence type="ECO:0000256" key="1">
    <source>
        <dbReference type="ARBA" id="ARBA00004651"/>
    </source>
</evidence>
<dbReference type="PRINTS" id="PR01437">
    <property type="entry name" value="NUOXDRDTASE4"/>
</dbReference>
<comment type="similarity">
    <text evidence="2">Belongs to the CPA3 antiporters (TC 2.A.63) subunit D family.</text>
</comment>
<dbReference type="InterPro" id="IPR003918">
    <property type="entry name" value="NADH_UbQ_OxRdtase"/>
</dbReference>
<evidence type="ECO:0000259" key="9">
    <source>
        <dbReference type="Pfam" id="PF00361"/>
    </source>
</evidence>
<name>A0A512HBH6_9PROT</name>
<evidence type="ECO:0000256" key="3">
    <source>
        <dbReference type="ARBA" id="ARBA00022475"/>
    </source>
</evidence>
<keyword evidence="3" id="KW-1003">Cell membrane</keyword>
<feature type="transmembrane region" description="Helical" evidence="8">
    <location>
        <begin position="209"/>
        <end position="230"/>
    </location>
</feature>
<feature type="transmembrane region" description="Helical" evidence="8">
    <location>
        <begin position="6"/>
        <end position="26"/>
    </location>
</feature>
<evidence type="ECO:0000256" key="4">
    <source>
        <dbReference type="ARBA" id="ARBA00022692"/>
    </source>
</evidence>
<dbReference type="AlphaFoldDB" id="A0A512HBH6"/>
<dbReference type="PANTHER" id="PTHR42703:SF1">
    <property type="entry name" value="NA(+)_H(+) ANTIPORTER SUBUNIT D1"/>
    <property type="match status" value="1"/>
</dbReference>
<feature type="transmembrane region" description="Helical" evidence="8">
    <location>
        <begin position="385"/>
        <end position="406"/>
    </location>
</feature>
<evidence type="ECO:0000313" key="11">
    <source>
        <dbReference type="Proteomes" id="UP000321567"/>
    </source>
</evidence>
<dbReference type="RefSeq" id="WP_147164835.1">
    <property type="nucleotide sequence ID" value="NZ_BJZO01000113.1"/>
</dbReference>
<dbReference type="Pfam" id="PF00361">
    <property type="entry name" value="Proton_antipo_M"/>
    <property type="match status" value="1"/>
</dbReference>
<sequence>MTLLAHLPPLQMVLPLMAGPVCLLLGRPRLCAVWALAVAGACLAIALTLLGQILDTGVISYHVGGWEPPWGIELRLDALSGLMLSLVSAIAVVVLLYAPASVRHEIPADRQGLFYTLFLLNLAGLLGMCTTGDAFNLFVFLEISSLSTYTLVSLGRGRSALRAAYVYLVLGTVGATFYVIGLGLLYMITGTLNMVDLAQHLVNADNPRTLLVGAGFVVVGLSIKLALFPLHKWLPGAYTHAPSVVSAFMAATGTKVALYVLLRLAFTVLAPSFSALHLPHPVTVEGMALILGLTGMISASVSAFLQTDLKRMLAYSSVAQIGLMVAGAALLTPTSVTGSLVHLINHAVLKATVFLALGGVLMRLGSVRLEDLAGAGRRLPLTMGAFLLGALSLVGIPGTAGFIGKWTLLLAALEQDRWGVAVLIGAGSLLTLAYVWRVVEVAWLRPAPAQAARVPEIPLSMLVPLGVVGVANLVFGVYTAPTLGLARAASTALLGGATP</sequence>
<evidence type="ECO:0000256" key="5">
    <source>
        <dbReference type="ARBA" id="ARBA00022989"/>
    </source>
</evidence>
<dbReference type="GO" id="GO:0005886">
    <property type="term" value="C:plasma membrane"/>
    <property type="evidence" value="ECO:0007669"/>
    <property type="project" value="UniProtKB-SubCell"/>
</dbReference>
<feature type="transmembrane region" description="Helical" evidence="8">
    <location>
        <begin position="112"/>
        <end position="128"/>
    </location>
</feature>
<proteinExistence type="inferred from homology"/>
<evidence type="ECO:0000256" key="8">
    <source>
        <dbReference type="SAM" id="Phobius"/>
    </source>
</evidence>
<evidence type="ECO:0000256" key="2">
    <source>
        <dbReference type="ARBA" id="ARBA00005346"/>
    </source>
</evidence>
<feature type="transmembrane region" description="Helical" evidence="8">
    <location>
        <begin position="457"/>
        <end position="478"/>
    </location>
</feature>
<keyword evidence="6 8" id="KW-0472">Membrane</keyword>
<organism evidence="10 11">
    <name type="scientific">Pararhodospirillum oryzae</name>
    <dbReference type="NCBI Taxonomy" id="478448"/>
    <lineage>
        <taxon>Bacteria</taxon>
        <taxon>Pseudomonadati</taxon>
        <taxon>Pseudomonadota</taxon>
        <taxon>Alphaproteobacteria</taxon>
        <taxon>Rhodospirillales</taxon>
        <taxon>Rhodospirillaceae</taxon>
        <taxon>Pararhodospirillum</taxon>
    </lineage>
</organism>
<feature type="transmembrane region" description="Helical" evidence="8">
    <location>
        <begin position="312"/>
        <end position="331"/>
    </location>
</feature>
<dbReference type="PANTHER" id="PTHR42703">
    <property type="entry name" value="NADH DEHYDROGENASE"/>
    <property type="match status" value="1"/>
</dbReference>
<evidence type="ECO:0000256" key="7">
    <source>
        <dbReference type="RuleBase" id="RU000320"/>
    </source>
</evidence>
<feature type="transmembrane region" description="Helical" evidence="8">
    <location>
        <begin position="418"/>
        <end position="436"/>
    </location>
</feature>
<dbReference type="InterPro" id="IPR050586">
    <property type="entry name" value="CPA3_Na-H_Antiporter_D"/>
</dbReference>
<feature type="transmembrane region" description="Helical" evidence="8">
    <location>
        <begin position="286"/>
        <end position="305"/>
    </location>
</feature>
<keyword evidence="11" id="KW-1185">Reference proteome</keyword>
<dbReference type="InterPro" id="IPR001750">
    <property type="entry name" value="ND/Mrp_TM"/>
</dbReference>
<dbReference type="OrthoDB" id="9768329at2"/>
<feature type="transmembrane region" description="Helical" evidence="8">
    <location>
        <begin position="242"/>
        <end position="266"/>
    </location>
</feature>
<feature type="domain" description="NADH:quinone oxidoreductase/Mrp antiporter transmembrane" evidence="9">
    <location>
        <begin position="133"/>
        <end position="431"/>
    </location>
</feature>
<dbReference type="GO" id="GO:0042773">
    <property type="term" value="P:ATP synthesis coupled electron transport"/>
    <property type="evidence" value="ECO:0007669"/>
    <property type="project" value="InterPro"/>
</dbReference>
<dbReference type="Proteomes" id="UP000321567">
    <property type="component" value="Unassembled WGS sequence"/>
</dbReference>
<comment type="subcellular location">
    <subcellularLocation>
        <location evidence="1">Cell membrane</location>
        <topology evidence="1">Multi-pass membrane protein</topology>
    </subcellularLocation>
    <subcellularLocation>
        <location evidence="7">Membrane</location>
        <topology evidence="7">Multi-pass membrane protein</topology>
    </subcellularLocation>
</comment>
<feature type="transmembrane region" description="Helical" evidence="8">
    <location>
        <begin position="343"/>
        <end position="364"/>
    </location>
</feature>
<dbReference type="GO" id="GO:0008137">
    <property type="term" value="F:NADH dehydrogenase (ubiquinone) activity"/>
    <property type="evidence" value="ECO:0007669"/>
    <property type="project" value="InterPro"/>
</dbReference>
<dbReference type="EMBL" id="BJZO01000113">
    <property type="protein sequence ID" value="GEO82807.1"/>
    <property type="molecule type" value="Genomic_DNA"/>
</dbReference>
<feature type="transmembrane region" description="Helical" evidence="8">
    <location>
        <begin position="134"/>
        <end position="152"/>
    </location>
</feature>
<feature type="transmembrane region" description="Helical" evidence="8">
    <location>
        <begin position="164"/>
        <end position="189"/>
    </location>
</feature>
<reference evidence="10 11" key="1">
    <citation type="submission" date="2019-07" db="EMBL/GenBank/DDBJ databases">
        <title>Whole genome shotgun sequence of Rhodospirillum oryzae NBRC 107573.</title>
        <authorList>
            <person name="Hosoyama A."/>
            <person name="Uohara A."/>
            <person name="Ohji S."/>
            <person name="Ichikawa N."/>
        </authorList>
    </citation>
    <scope>NUCLEOTIDE SEQUENCE [LARGE SCALE GENOMIC DNA]</scope>
    <source>
        <strain evidence="10 11">NBRC 107573</strain>
    </source>
</reference>
<feature type="transmembrane region" description="Helical" evidence="8">
    <location>
        <begin position="78"/>
        <end position="100"/>
    </location>
</feature>
<keyword evidence="5 8" id="KW-1133">Transmembrane helix</keyword>
<comment type="caution">
    <text evidence="10">The sequence shown here is derived from an EMBL/GenBank/DDBJ whole genome shotgun (WGS) entry which is preliminary data.</text>
</comment>
<accession>A0A512HBH6</accession>
<evidence type="ECO:0000256" key="6">
    <source>
        <dbReference type="ARBA" id="ARBA00023136"/>
    </source>
</evidence>
<gene>
    <name evidence="10" type="ORF">ROR02_29380</name>
</gene>
<keyword evidence="4 7" id="KW-0812">Transmembrane</keyword>
<feature type="transmembrane region" description="Helical" evidence="8">
    <location>
        <begin position="33"/>
        <end position="54"/>
    </location>
</feature>